<reference evidence="2 3" key="1">
    <citation type="submission" date="2015-05" db="EMBL/GenBank/DDBJ databases">
        <title>Complete genome of Marinobacter psychrophilus strain 20041T isolated from sea-ice of the Canadian Basin.</title>
        <authorList>
            <person name="Song L."/>
            <person name="Ren L."/>
            <person name="Yu Y."/>
            <person name="Wang X."/>
        </authorList>
    </citation>
    <scope>NUCLEOTIDE SEQUENCE [LARGE SCALE GENOMIC DNA]</scope>
    <source>
        <strain evidence="2 3">20041</strain>
    </source>
</reference>
<dbReference type="EMBL" id="CP011494">
    <property type="protein sequence ID" value="AKO52805.1"/>
    <property type="molecule type" value="Genomic_DNA"/>
</dbReference>
<evidence type="ECO:0000259" key="1">
    <source>
        <dbReference type="Pfam" id="PF19802"/>
    </source>
</evidence>
<dbReference type="KEGG" id="mpq:ABA45_10655"/>
<gene>
    <name evidence="2" type="ORF">ABA45_10655</name>
</gene>
<sequence length="126" mass="13557">MNRPDAPELLAAARETLMNDVFPSIPEHLRYEVRMIASAMGIAAREATAQSQTEAALFSRVLPESIAGSTSSSDDARRTIAKAIRAGVFDTPGAQQERLQVALAKTVYNALMISNPKAAQSSRGQR</sequence>
<feature type="domain" description="DUF6285" evidence="1">
    <location>
        <begin position="23"/>
        <end position="117"/>
    </location>
</feature>
<name>A0A0H4I4Z8_9GAMM</name>
<evidence type="ECO:0000313" key="2">
    <source>
        <dbReference type="EMBL" id="AKO52805.1"/>
    </source>
</evidence>
<keyword evidence="3" id="KW-1185">Reference proteome</keyword>
<dbReference type="AlphaFoldDB" id="A0A0H4I4Z8"/>
<protein>
    <recommendedName>
        <fullName evidence="1">DUF6285 domain-containing protein</fullName>
    </recommendedName>
</protein>
<dbReference type="Proteomes" id="UP000036406">
    <property type="component" value="Chromosome"/>
</dbReference>
<dbReference type="PATRIC" id="fig|330734.3.peg.2240"/>
<organism evidence="2 3">
    <name type="scientific">Marinobacter psychrophilus</name>
    <dbReference type="NCBI Taxonomy" id="330734"/>
    <lineage>
        <taxon>Bacteria</taxon>
        <taxon>Pseudomonadati</taxon>
        <taxon>Pseudomonadota</taxon>
        <taxon>Gammaproteobacteria</taxon>
        <taxon>Pseudomonadales</taxon>
        <taxon>Marinobacteraceae</taxon>
        <taxon>Marinobacter</taxon>
    </lineage>
</organism>
<evidence type="ECO:0000313" key="3">
    <source>
        <dbReference type="Proteomes" id="UP000036406"/>
    </source>
</evidence>
<dbReference type="Pfam" id="PF19802">
    <property type="entry name" value="DUF6285"/>
    <property type="match status" value="1"/>
</dbReference>
<dbReference type="STRING" id="330734.ABA45_10655"/>
<dbReference type="InterPro" id="IPR046252">
    <property type="entry name" value="DUF6285"/>
</dbReference>
<proteinExistence type="predicted"/>
<dbReference type="RefSeq" id="WP_048385989.1">
    <property type="nucleotide sequence ID" value="NZ_CP011494.1"/>
</dbReference>
<accession>A0A0H4I4Z8</accession>